<protein>
    <submittedName>
        <fullName evidence="2">Uncharacterized protein LOC106752080</fullName>
    </submittedName>
</protein>
<accession>A0A6P3YD74</accession>
<proteinExistence type="predicted"/>
<dbReference type="PANTHER" id="PTHR13475:SF3">
    <property type="entry name" value="NEUGRIN"/>
    <property type="match status" value="1"/>
</dbReference>
<dbReference type="OrthoDB" id="6415470at2759"/>
<gene>
    <name evidence="2" type="primary">LOC106752080</name>
</gene>
<organism evidence="1 2">
    <name type="scientific">Dinoponera quadriceps</name>
    <name type="common">South American ant</name>
    <dbReference type="NCBI Taxonomy" id="609295"/>
    <lineage>
        <taxon>Eukaryota</taxon>
        <taxon>Metazoa</taxon>
        <taxon>Ecdysozoa</taxon>
        <taxon>Arthropoda</taxon>
        <taxon>Hexapoda</taxon>
        <taxon>Insecta</taxon>
        <taxon>Pterygota</taxon>
        <taxon>Neoptera</taxon>
        <taxon>Endopterygota</taxon>
        <taxon>Hymenoptera</taxon>
        <taxon>Apocrita</taxon>
        <taxon>Aculeata</taxon>
        <taxon>Formicoidea</taxon>
        <taxon>Formicidae</taxon>
        <taxon>Ponerinae</taxon>
        <taxon>Ponerini</taxon>
        <taxon>Dinoponera</taxon>
    </lineage>
</organism>
<dbReference type="GeneID" id="106752080"/>
<dbReference type="AlphaFoldDB" id="A0A6P3YD74"/>
<dbReference type="GO" id="GO:0005634">
    <property type="term" value="C:nucleus"/>
    <property type="evidence" value="ECO:0007669"/>
    <property type="project" value="TreeGrafter"/>
</dbReference>
<name>A0A6P3YD74_DINQU</name>
<keyword evidence="1" id="KW-1185">Reference proteome</keyword>
<evidence type="ECO:0000313" key="1">
    <source>
        <dbReference type="Proteomes" id="UP000515204"/>
    </source>
</evidence>
<dbReference type="RefSeq" id="XP_014488975.1">
    <property type="nucleotide sequence ID" value="XM_014633489.1"/>
</dbReference>
<sequence>MLNSAMNVTNKGAAMANVLRRMFSRRRNVTNSLSGIRNRLKLMKEDGLGVEEMDAQDMSEFEADFMNVSETHKMHEKEVKVSKERLKQKIVARKYFEENEPRFLTFEEKKQIHTLHESNPEEWPVEKLSESFPALPETIKKILRSKWSPQSIEKIIRYDNMAVENWKKFRAGKLVVSPILHKHLMKFKDRKIIMTDRELLAKKFVQPKPKFKKPTKQLFSSIVQGYLNEQQDDTKVLSQKDDQTRISDISSSSNQHQNLLATSITTDDVVAKHSKQLVLNEKENLTLRLRSDSEENGVALYDVNNEKKQNNNVKQLLTFNQFMKAGLKDASMSPEESVTLLNAYKDYLYEEEQTKEVAATSNNVAITAERNSAVSEYEDCDSDVAANDNLTDTRIKVWKKKVDTQGDYLKPIKITKSLYKPGITYRISDCYYDDDGEFLYRIPGVRS</sequence>
<dbReference type="Pfam" id="PF06413">
    <property type="entry name" value="Neugrin"/>
    <property type="match status" value="1"/>
</dbReference>
<dbReference type="PANTHER" id="PTHR13475">
    <property type="entry name" value="NEUGRIN"/>
    <property type="match status" value="1"/>
</dbReference>
<dbReference type="Proteomes" id="UP000515204">
    <property type="component" value="Unplaced"/>
</dbReference>
<reference evidence="2" key="1">
    <citation type="submission" date="2025-08" db="UniProtKB">
        <authorList>
            <consortium name="RefSeq"/>
        </authorList>
    </citation>
    <scope>IDENTIFICATION</scope>
</reference>
<evidence type="ECO:0000313" key="2">
    <source>
        <dbReference type="RefSeq" id="XP_014488975.1"/>
    </source>
</evidence>
<dbReference type="InterPro" id="IPR010487">
    <property type="entry name" value="NGRN/Rrg9"/>
</dbReference>
<dbReference type="KEGG" id="dqu:106752080"/>